<dbReference type="EnsemblMetazoa" id="CJA05305.1">
    <property type="protein sequence ID" value="CJA05305.1"/>
    <property type="gene ID" value="WBGene00124509"/>
</dbReference>
<dbReference type="PANTHER" id="PTHR46060:SF1">
    <property type="entry name" value="MARINER MOS1 TRANSPOSASE-LIKE PROTEIN"/>
    <property type="match status" value="1"/>
</dbReference>
<evidence type="ECO:0000313" key="1">
    <source>
        <dbReference type="EnsemblMetazoa" id="CJA05305.1"/>
    </source>
</evidence>
<dbReference type="PANTHER" id="PTHR46060">
    <property type="entry name" value="MARINER MOS1 TRANSPOSASE-LIKE PROTEIN"/>
    <property type="match status" value="1"/>
</dbReference>
<evidence type="ECO:0000313" key="2">
    <source>
        <dbReference type="Proteomes" id="UP000005237"/>
    </source>
</evidence>
<name>A0A8R1HR33_CAEJA</name>
<sequence>MQARGTACQSLLLTPQRKEFLADFVTEDESWVLYNNDTHRAVWIPRGEEPPVQPKANLHQKKCLLSCFWDAKGMLYNRVAPARVAQVGVVAFVNIVMLVQPHTKIIRENKNAVF</sequence>
<keyword evidence="2" id="KW-1185">Reference proteome</keyword>
<dbReference type="InterPro" id="IPR052709">
    <property type="entry name" value="Transposase-MT_Hybrid"/>
</dbReference>
<dbReference type="Pfam" id="PF01359">
    <property type="entry name" value="Transposase_1"/>
    <property type="match status" value="1"/>
</dbReference>
<dbReference type="Gene3D" id="3.30.420.10">
    <property type="entry name" value="Ribonuclease H-like superfamily/Ribonuclease H"/>
    <property type="match status" value="1"/>
</dbReference>
<dbReference type="Proteomes" id="UP000005237">
    <property type="component" value="Unassembled WGS sequence"/>
</dbReference>
<proteinExistence type="predicted"/>
<accession>A0A8R1HR33</accession>
<reference evidence="2" key="1">
    <citation type="submission" date="2010-08" db="EMBL/GenBank/DDBJ databases">
        <authorList>
            <consortium name="Caenorhabditis japonica Sequencing Consortium"/>
            <person name="Wilson R.K."/>
        </authorList>
    </citation>
    <scope>NUCLEOTIDE SEQUENCE [LARGE SCALE GENOMIC DNA]</scope>
    <source>
        <strain evidence="2">DF5081</strain>
    </source>
</reference>
<reference evidence="1" key="2">
    <citation type="submission" date="2022-06" db="UniProtKB">
        <authorList>
            <consortium name="EnsemblMetazoa"/>
        </authorList>
    </citation>
    <scope>IDENTIFICATION</scope>
    <source>
        <strain evidence="1">DF5081</strain>
    </source>
</reference>
<protein>
    <submittedName>
        <fullName evidence="1">Uncharacterized protein</fullName>
    </submittedName>
</protein>
<organism evidence="1 2">
    <name type="scientific">Caenorhabditis japonica</name>
    <dbReference type="NCBI Taxonomy" id="281687"/>
    <lineage>
        <taxon>Eukaryota</taxon>
        <taxon>Metazoa</taxon>
        <taxon>Ecdysozoa</taxon>
        <taxon>Nematoda</taxon>
        <taxon>Chromadorea</taxon>
        <taxon>Rhabditida</taxon>
        <taxon>Rhabditina</taxon>
        <taxon>Rhabditomorpha</taxon>
        <taxon>Rhabditoidea</taxon>
        <taxon>Rhabditidae</taxon>
        <taxon>Peloderinae</taxon>
        <taxon>Caenorhabditis</taxon>
    </lineage>
</organism>
<dbReference type="GO" id="GO:0003676">
    <property type="term" value="F:nucleic acid binding"/>
    <property type="evidence" value="ECO:0007669"/>
    <property type="project" value="InterPro"/>
</dbReference>
<dbReference type="AlphaFoldDB" id="A0A8R1HR33"/>
<dbReference type="InterPro" id="IPR001888">
    <property type="entry name" value="Transposase_1"/>
</dbReference>
<dbReference type="InterPro" id="IPR036397">
    <property type="entry name" value="RNaseH_sf"/>
</dbReference>